<sequence>MDPQTYQKETGRWLQSFGKIYRHTSCGDCAARPILVAQLAGLEAELANQGTVEAEKSVCDVCGLKGSSRV</sequence>
<proteinExistence type="predicted"/>
<accession>A0A085MSB7</accession>
<organism evidence="1">
    <name type="scientific">Trichuris suis</name>
    <name type="common">pig whipworm</name>
    <dbReference type="NCBI Taxonomy" id="68888"/>
    <lineage>
        <taxon>Eukaryota</taxon>
        <taxon>Metazoa</taxon>
        <taxon>Ecdysozoa</taxon>
        <taxon>Nematoda</taxon>
        <taxon>Enoplea</taxon>
        <taxon>Dorylaimia</taxon>
        <taxon>Trichinellida</taxon>
        <taxon>Trichuridae</taxon>
        <taxon>Trichuris</taxon>
    </lineage>
</organism>
<gene>
    <name evidence="1" type="ORF">M514_27694</name>
</gene>
<evidence type="ECO:0000313" key="1">
    <source>
        <dbReference type="EMBL" id="KFD60113.1"/>
    </source>
</evidence>
<protein>
    <submittedName>
        <fullName evidence="1">Uncharacterized protein</fullName>
    </submittedName>
</protein>
<name>A0A085MSB7_9BILA</name>
<reference evidence="1" key="1">
    <citation type="journal article" date="2014" name="Nat. Genet.">
        <title>Genome and transcriptome of the porcine whipworm Trichuris suis.</title>
        <authorList>
            <person name="Jex A.R."/>
            <person name="Nejsum P."/>
            <person name="Schwarz E.M."/>
            <person name="Hu L."/>
            <person name="Young N.D."/>
            <person name="Hall R.S."/>
            <person name="Korhonen P.K."/>
            <person name="Liao S."/>
            <person name="Thamsborg S."/>
            <person name="Xia J."/>
            <person name="Xu P."/>
            <person name="Wang S."/>
            <person name="Scheerlinck J.P."/>
            <person name="Hofmann A."/>
            <person name="Sternberg P.W."/>
            <person name="Wang J."/>
            <person name="Gasser R.B."/>
        </authorList>
    </citation>
    <scope>NUCLEOTIDE SEQUENCE [LARGE SCALE GENOMIC DNA]</scope>
    <source>
        <strain evidence="1">DCEP-RM93F</strain>
    </source>
</reference>
<dbReference type="AlphaFoldDB" id="A0A085MSB7"/>
<dbReference type="Proteomes" id="UP000030758">
    <property type="component" value="Unassembled WGS sequence"/>
</dbReference>
<dbReference type="EMBL" id="KL367693">
    <property type="protein sequence ID" value="KFD60113.1"/>
    <property type="molecule type" value="Genomic_DNA"/>
</dbReference>